<dbReference type="InterPro" id="IPR025246">
    <property type="entry name" value="IS30-like_HTH"/>
</dbReference>
<dbReference type="GO" id="GO:0005829">
    <property type="term" value="C:cytosol"/>
    <property type="evidence" value="ECO:0007669"/>
    <property type="project" value="TreeGrafter"/>
</dbReference>
<dbReference type="Pfam" id="PF13936">
    <property type="entry name" value="HTH_38"/>
    <property type="match status" value="1"/>
</dbReference>
<gene>
    <name evidence="4" type="ORF">J2S41_007842</name>
</gene>
<dbReference type="InterPro" id="IPR036390">
    <property type="entry name" value="WH_DNA-bd_sf"/>
</dbReference>
<dbReference type="GO" id="GO:0032196">
    <property type="term" value="P:transposition"/>
    <property type="evidence" value="ECO:0007669"/>
    <property type="project" value="TreeGrafter"/>
</dbReference>
<organism evidence="4 5">
    <name type="scientific">Catenuloplanes atrovinosus</name>
    <dbReference type="NCBI Taxonomy" id="137266"/>
    <lineage>
        <taxon>Bacteria</taxon>
        <taxon>Bacillati</taxon>
        <taxon>Actinomycetota</taxon>
        <taxon>Actinomycetes</taxon>
        <taxon>Micromonosporales</taxon>
        <taxon>Micromonosporaceae</taxon>
        <taxon>Catenuloplanes</taxon>
    </lineage>
</organism>
<dbReference type="Proteomes" id="UP001183643">
    <property type="component" value="Unassembled WGS sequence"/>
</dbReference>
<proteinExistence type="predicted"/>
<sequence length="220" mass="24110">MTHQDRRRIAAGLAGRLTYAEIARQLARPTSTISREIARNGGPGGYEPERAHRATARRARRGGPVSAPVSSAATVDAAQEKIIELAVRSGLPRTIARVHMDLLMSETGTRTAAELSRRLEISPASVSASVNFLIDTGYVRRERDPRRRRDRYVVDDQAWYHAVVISSRQTLETARAALAAAATIAPDDPVGRRLSKAGTFLERVMLDSIESADRSRSLLT</sequence>
<evidence type="ECO:0000313" key="4">
    <source>
        <dbReference type="EMBL" id="MDR7281064.1"/>
    </source>
</evidence>
<dbReference type="PANTHER" id="PTHR10948:SF23">
    <property type="entry name" value="TRANSPOSASE INSI FOR INSERTION SEQUENCE ELEMENT IS30A-RELATED"/>
    <property type="match status" value="1"/>
</dbReference>
<dbReference type="InterPro" id="IPR051917">
    <property type="entry name" value="Transposase-Integrase"/>
</dbReference>
<evidence type="ECO:0000313" key="5">
    <source>
        <dbReference type="Proteomes" id="UP001183643"/>
    </source>
</evidence>
<dbReference type="InterPro" id="IPR036388">
    <property type="entry name" value="WH-like_DNA-bd_sf"/>
</dbReference>
<protein>
    <submittedName>
        <fullName evidence="4">Transcriptional regulator</fullName>
    </submittedName>
</protein>
<accession>A0AAE3YZK5</accession>
<name>A0AAE3YZK5_9ACTN</name>
<dbReference type="SUPFAM" id="SSF46785">
    <property type="entry name" value="Winged helix' DNA-binding domain"/>
    <property type="match status" value="1"/>
</dbReference>
<keyword evidence="5" id="KW-1185">Reference proteome</keyword>
<feature type="domain" description="Transposase IS30-like HTH" evidence="3">
    <location>
        <begin position="2"/>
        <end position="40"/>
    </location>
</feature>
<dbReference type="InterPro" id="IPR000835">
    <property type="entry name" value="HTH_MarR-typ"/>
</dbReference>
<dbReference type="GO" id="GO:0004803">
    <property type="term" value="F:transposase activity"/>
    <property type="evidence" value="ECO:0007669"/>
    <property type="project" value="TreeGrafter"/>
</dbReference>
<dbReference type="EMBL" id="JAVDYB010000001">
    <property type="protein sequence ID" value="MDR7281064.1"/>
    <property type="molecule type" value="Genomic_DNA"/>
</dbReference>
<feature type="domain" description="HTH marR-type" evidence="2">
    <location>
        <begin position="107"/>
        <end position="149"/>
    </location>
</feature>
<comment type="caution">
    <text evidence="4">The sequence shown here is derived from an EMBL/GenBank/DDBJ whole genome shotgun (WGS) entry which is preliminary data.</text>
</comment>
<dbReference type="Gene3D" id="1.10.10.10">
    <property type="entry name" value="Winged helix-like DNA-binding domain superfamily/Winged helix DNA-binding domain"/>
    <property type="match status" value="1"/>
</dbReference>
<dbReference type="AlphaFoldDB" id="A0AAE3YZK5"/>
<evidence type="ECO:0000256" key="1">
    <source>
        <dbReference type="SAM" id="MobiDB-lite"/>
    </source>
</evidence>
<dbReference type="GO" id="GO:0003700">
    <property type="term" value="F:DNA-binding transcription factor activity"/>
    <property type="evidence" value="ECO:0007669"/>
    <property type="project" value="InterPro"/>
</dbReference>
<dbReference type="RefSeq" id="WP_310376001.1">
    <property type="nucleotide sequence ID" value="NZ_JAVDYB010000001.1"/>
</dbReference>
<evidence type="ECO:0000259" key="2">
    <source>
        <dbReference type="Pfam" id="PF12802"/>
    </source>
</evidence>
<feature type="region of interest" description="Disordered" evidence="1">
    <location>
        <begin position="33"/>
        <end position="71"/>
    </location>
</feature>
<dbReference type="Pfam" id="PF12802">
    <property type="entry name" value="MarR_2"/>
    <property type="match status" value="1"/>
</dbReference>
<evidence type="ECO:0000259" key="3">
    <source>
        <dbReference type="Pfam" id="PF13936"/>
    </source>
</evidence>
<reference evidence="4" key="1">
    <citation type="submission" date="2023-07" db="EMBL/GenBank/DDBJ databases">
        <title>Sequencing the genomes of 1000 actinobacteria strains.</title>
        <authorList>
            <person name="Klenk H.-P."/>
        </authorList>
    </citation>
    <scope>NUCLEOTIDE SEQUENCE</scope>
    <source>
        <strain evidence="4">DSM 44707</strain>
    </source>
</reference>
<dbReference type="PANTHER" id="PTHR10948">
    <property type="entry name" value="TRANSPOSASE"/>
    <property type="match status" value="1"/>
</dbReference>